<dbReference type="Gene3D" id="3.30.70.260">
    <property type="match status" value="1"/>
</dbReference>
<dbReference type="Pfam" id="PF01842">
    <property type="entry name" value="ACT"/>
    <property type="match status" value="1"/>
</dbReference>
<accession>A0ABU3PVX8</accession>
<dbReference type="InterPro" id="IPR002912">
    <property type="entry name" value="ACT_dom"/>
</dbReference>
<reference evidence="2 3" key="1">
    <citation type="submission" date="2023-08" db="EMBL/GenBank/DDBJ databases">
        <title>Nocardioides seae sp. nov., a bacterium isolated from a soil.</title>
        <authorList>
            <person name="Wang X."/>
        </authorList>
    </citation>
    <scope>NUCLEOTIDE SEQUENCE [LARGE SCALE GENOMIC DNA]</scope>
    <source>
        <strain evidence="2 3">YZH12</strain>
    </source>
</reference>
<evidence type="ECO:0000313" key="3">
    <source>
        <dbReference type="Proteomes" id="UP001268542"/>
    </source>
</evidence>
<evidence type="ECO:0000259" key="1">
    <source>
        <dbReference type="PROSITE" id="PS51671"/>
    </source>
</evidence>
<name>A0ABU3PVX8_9ACTN</name>
<dbReference type="EMBL" id="JAVYII010000004">
    <property type="protein sequence ID" value="MDT9593396.1"/>
    <property type="molecule type" value="Genomic_DNA"/>
</dbReference>
<feature type="domain" description="ACT" evidence="1">
    <location>
        <begin position="16"/>
        <end position="94"/>
    </location>
</feature>
<gene>
    <name evidence="2" type="ORF">RDV89_09980</name>
</gene>
<dbReference type="Proteomes" id="UP001268542">
    <property type="component" value="Unassembled WGS sequence"/>
</dbReference>
<keyword evidence="3" id="KW-1185">Reference proteome</keyword>
<organism evidence="2 3">
    <name type="scientific">Nocardioides imazamoxiresistens</name>
    <dbReference type="NCBI Taxonomy" id="3231893"/>
    <lineage>
        <taxon>Bacteria</taxon>
        <taxon>Bacillati</taxon>
        <taxon>Actinomycetota</taxon>
        <taxon>Actinomycetes</taxon>
        <taxon>Propionibacteriales</taxon>
        <taxon>Nocardioidaceae</taxon>
        <taxon>Nocardioides</taxon>
    </lineage>
</organism>
<dbReference type="PROSITE" id="PS51671">
    <property type="entry name" value="ACT"/>
    <property type="match status" value="1"/>
</dbReference>
<sequence>MEPDPTPDRKADMPFLLRVELPDVPGSLGRVASAIGEAGGDIEAIEIVEHRPDGTAVDDVLLETQPGAMPDSIVSACTAIEGVRVIWISRYAAGGNLFLDLEAVEDLTAHPHEALDRLVDLMPVTFRADWAVRTRRAADGSAEVLHRTGAAPSTVSWFVVERPTRIDAEHDEINVLCGVPVEDEQIVVGRRGGPAFLDSELARMGHLVALAQSIARQA</sequence>
<dbReference type="InterPro" id="IPR045865">
    <property type="entry name" value="ACT-like_dom_sf"/>
</dbReference>
<dbReference type="RefSeq" id="WP_315732885.1">
    <property type="nucleotide sequence ID" value="NZ_JAVYII010000004.1"/>
</dbReference>
<protein>
    <submittedName>
        <fullName evidence="2">ACT domain-containing protein</fullName>
    </submittedName>
</protein>
<comment type="caution">
    <text evidence="2">The sequence shown here is derived from an EMBL/GenBank/DDBJ whole genome shotgun (WGS) entry which is preliminary data.</text>
</comment>
<evidence type="ECO:0000313" key="2">
    <source>
        <dbReference type="EMBL" id="MDT9593396.1"/>
    </source>
</evidence>
<dbReference type="SUPFAM" id="SSF55021">
    <property type="entry name" value="ACT-like"/>
    <property type="match status" value="1"/>
</dbReference>
<proteinExistence type="predicted"/>